<dbReference type="Proteomes" id="UP001472677">
    <property type="component" value="Unassembled WGS sequence"/>
</dbReference>
<comment type="caution">
    <text evidence="1">The sequence shown here is derived from an EMBL/GenBank/DDBJ whole genome shotgun (WGS) entry which is preliminary data.</text>
</comment>
<proteinExistence type="predicted"/>
<protein>
    <submittedName>
        <fullName evidence="1">Uncharacterized protein</fullName>
    </submittedName>
</protein>
<dbReference type="EMBL" id="JBBPBM010000009">
    <property type="protein sequence ID" value="KAK8568461.1"/>
    <property type="molecule type" value="Genomic_DNA"/>
</dbReference>
<reference evidence="1 2" key="1">
    <citation type="journal article" date="2024" name="G3 (Bethesda)">
        <title>Genome assembly of Hibiscus sabdariffa L. provides insights into metabolisms of medicinal natural products.</title>
        <authorList>
            <person name="Kim T."/>
        </authorList>
    </citation>
    <scope>NUCLEOTIDE SEQUENCE [LARGE SCALE GENOMIC DNA]</scope>
    <source>
        <strain evidence="1">TK-2024</strain>
        <tissue evidence="1">Old leaves</tissue>
    </source>
</reference>
<organism evidence="1 2">
    <name type="scientific">Hibiscus sabdariffa</name>
    <name type="common">roselle</name>
    <dbReference type="NCBI Taxonomy" id="183260"/>
    <lineage>
        <taxon>Eukaryota</taxon>
        <taxon>Viridiplantae</taxon>
        <taxon>Streptophyta</taxon>
        <taxon>Embryophyta</taxon>
        <taxon>Tracheophyta</taxon>
        <taxon>Spermatophyta</taxon>
        <taxon>Magnoliopsida</taxon>
        <taxon>eudicotyledons</taxon>
        <taxon>Gunneridae</taxon>
        <taxon>Pentapetalae</taxon>
        <taxon>rosids</taxon>
        <taxon>malvids</taxon>
        <taxon>Malvales</taxon>
        <taxon>Malvaceae</taxon>
        <taxon>Malvoideae</taxon>
        <taxon>Hibiscus</taxon>
    </lineage>
</organism>
<gene>
    <name evidence="1" type="ORF">V6N12_007012</name>
</gene>
<evidence type="ECO:0000313" key="2">
    <source>
        <dbReference type="Proteomes" id="UP001472677"/>
    </source>
</evidence>
<accession>A0ABR2F0H2</accession>
<evidence type="ECO:0000313" key="1">
    <source>
        <dbReference type="EMBL" id="KAK8568461.1"/>
    </source>
</evidence>
<sequence length="125" mass="13563">MATPRCTSCSNNVAKNDAVFAVNMFVDNAPSVQQKDRSLRRGPFDVRSIIVCIKFNGASCPQLDASSSTETARIAWTIMLSCLGPTDGVLMPIAELHKLDKTAEGPIDRTLSPLVSGMRLVCSFW</sequence>
<name>A0ABR2F0H2_9ROSI</name>
<keyword evidence="2" id="KW-1185">Reference proteome</keyword>